<organism evidence="1 2">
    <name type="scientific">Eimeria mitis</name>
    <dbReference type="NCBI Taxonomy" id="44415"/>
    <lineage>
        <taxon>Eukaryota</taxon>
        <taxon>Sar</taxon>
        <taxon>Alveolata</taxon>
        <taxon>Apicomplexa</taxon>
        <taxon>Conoidasida</taxon>
        <taxon>Coccidia</taxon>
        <taxon>Eucoccidiorida</taxon>
        <taxon>Eimeriorina</taxon>
        <taxon>Eimeriidae</taxon>
        <taxon>Eimeria</taxon>
    </lineage>
</organism>
<name>U6K1L8_9EIME</name>
<dbReference type="EMBL" id="HG682052">
    <property type="protein sequence ID" value="CDJ29673.1"/>
    <property type="molecule type" value="Genomic_DNA"/>
</dbReference>
<dbReference type="OrthoDB" id="346604at2759"/>
<dbReference type="RefSeq" id="XP_013352242.1">
    <property type="nucleotide sequence ID" value="XM_013496788.1"/>
</dbReference>
<proteinExistence type="predicted"/>
<accession>U6K1L8</accession>
<keyword evidence="2" id="KW-1185">Reference proteome</keyword>
<reference evidence="1" key="1">
    <citation type="submission" date="2013-10" db="EMBL/GenBank/DDBJ databases">
        <title>Genomic analysis of the causative agents of coccidiosis in chickens.</title>
        <authorList>
            <person name="Reid A.J."/>
            <person name="Blake D."/>
            <person name="Billington K."/>
            <person name="Browne H."/>
            <person name="Dunn M."/>
            <person name="Hung S."/>
            <person name="Kawahara F."/>
            <person name="Miranda-Saavedra D."/>
            <person name="Mourier T."/>
            <person name="Nagra H."/>
            <person name="Otto T.D."/>
            <person name="Rawlings N."/>
            <person name="Sanchez A."/>
            <person name="Sanders M."/>
            <person name="Subramaniam C."/>
            <person name="Tay Y."/>
            <person name="Dear P."/>
            <person name="Doerig C."/>
            <person name="Gruber A."/>
            <person name="Parkinson J."/>
            <person name="Shirley M."/>
            <person name="Wan K.L."/>
            <person name="Berriman M."/>
            <person name="Tomley F."/>
            <person name="Pain A."/>
        </authorList>
    </citation>
    <scope>NUCLEOTIDE SEQUENCE [LARGE SCALE GENOMIC DNA]</scope>
    <source>
        <strain evidence="1">Houghton</strain>
    </source>
</reference>
<gene>
    <name evidence="1" type="ORF">EMH_0023690</name>
</gene>
<dbReference type="VEuPathDB" id="ToxoDB:EMH_0023690"/>
<sequence>MHTPAPLHDEALGTTPEQIGRAYPQKELYMSLILVLGEFHRTEGSQISRIQFRKVLALLESYNRISASEKDSLQTTFDRRTNKESFYEAVKSVQQLAADLQADLQAKIKSSASTDIYKEMLFAWGSATLAALEAMWRGRSLWRMLHKIHQQGLAGFFAEINTLAQRPDLAAAINSINIDTLRELGQKAINDYVPASGASLLLPTIIEAVDQKIFQSAISKEAQATVDQFLNFVGDSVIRRRALTTLISSSPKVDGYRKSLQSRDSILPQSGLNATWTDKIMLKLTEVIGSLMKKELGNKVTAGRIKSTLQPVILQELVDVSDLSFTSDSDKERVFGKLSEFLADQMSRLYQIQKPGRVPRGEVLLDALSLLEVDGSEVREVEERLRHQYSQLSQKYVDQLISAEVIDLEGVLDIIGKLENTLGTLLTPLIDRALGLVKKAAQVISRPRKKKQRFLFAFDALSASLEKIDTSVTPAGKRKHIRHSYNSTLGDSRRPGNLEYRTWRVFAFSCLGCCSAEESELLKAAVTPKLPGAVKPMKDMGSLKRIYTRFLAIGAGAVSTAGFHFLSKITGTLIPDHLVNVPLLFWTQLRAGALNTSLRTAFSRFIGPDAAPNIKLVQNSVWVSGVQPWVDSLKMQTAVLEQMLGKMEAGEPISRDWWKQLPLLVFIKRSLDTVRSSVFDPSTLHRIWSQIKFATSAPSGLYKVLMAPVKGLGSYLYLLFIELMNGLLPAENGDFLVPRELLKQEKGRPVMDIAVANPHDLIKYLHRLFDVLLKVYVPMVRELFDTGIQLVLQKLGYHISKDHGTLEVWRLINHIADNDVDEELEEILRELLFRIADDILRVWPAMPLGSPQPWQQM</sequence>
<dbReference type="AlphaFoldDB" id="U6K1L8"/>
<protein>
    <submittedName>
        <fullName evidence="1">Uncharacterized protein</fullName>
    </submittedName>
</protein>
<dbReference type="GeneID" id="25377245"/>
<evidence type="ECO:0000313" key="2">
    <source>
        <dbReference type="Proteomes" id="UP000030744"/>
    </source>
</evidence>
<reference evidence="1" key="2">
    <citation type="submission" date="2013-10" db="EMBL/GenBank/DDBJ databases">
        <authorList>
            <person name="Aslett M."/>
        </authorList>
    </citation>
    <scope>NUCLEOTIDE SEQUENCE [LARGE SCALE GENOMIC DNA]</scope>
    <source>
        <strain evidence="1">Houghton</strain>
    </source>
</reference>
<evidence type="ECO:0000313" key="1">
    <source>
        <dbReference type="EMBL" id="CDJ29673.1"/>
    </source>
</evidence>
<dbReference type="Proteomes" id="UP000030744">
    <property type="component" value="Unassembled WGS sequence"/>
</dbReference>